<dbReference type="Proteomes" id="UP000299102">
    <property type="component" value="Unassembled WGS sequence"/>
</dbReference>
<dbReference type="AlphaFoldDB" id="A0A4C1U2J6"/>
<keyword evidence="2" id="KW-1185">Reference proteome</keyword>
<protein>
    <recommendedName>
        <fullName evidence="3">Tesmin/TSO1-like CXC domain-containing protein</fullName>
    </recommendedName>
</protein>
<name>A0A4C1U2J6_EUMVA</name>
<evidence type="ECO:0000313" key="1">
    <source>
        <dbReference type="EMBL" id="GBP20284.1"/>
    </source>
</evidence>
<reference evidence="1 2" key="1">
    <citation type="journal article" date="2019" name="Commun. Biol.">
        <title>The bagworm genome reveals a unique fibroin gene that provides high tensile strength.</title>
        <authorList>
            <person name="Kono N."/>
            <person name="Nakamura H."/>
            <person name="Ohtoshi R."/>
            <person name="Tomita M."/>
            <person name="Numata K."/>
            <person name="Arakawa K."/>
        </authorList>
    </citation>
    <scope>NUCLEOTIDE SEQUENCE [LARGE SCALE GENOMIC DNA]</scope>
</reference>
<dbReference type="EMBL" id="BGZK01000116">
    <property type="protein sequence ID" value="GBP20284.1"/>
    <property type="molecule type" value="Genomic_DNA"/>
</dbReference>
<organism evidence="1 2">
    <name type="scientific">Eumeta variegata</name>
    <name type="common">Bagworm moth</name>
    <name type="synonym">Eumeta japonica</name>
    <dbReference type="NCBI Taxonomy" id="151549"/>
    <lineage>
        <taxon>Eukaryota</taxon>
        <taxon>Metazoa</taxon>
        <taxon>Ecdysozoa</taxon>
        <taxon>Arthropoda</taxon>
        <taxon>Hexapoda</taxon>
        <taxon>Insecta</taxon>
        <taxon>Pterygota</taxon>
        <taxon>Neoptera</taxon>
        <taxon>Endopterygota</taxon>
        <taxon>Lepidoptera</taxon>
        <taxon>Glossata</taxon>
        <taxon>Ditrysia</taxon>
        <taxon>Tineoidea</taxon>
        <taxon>Psychidae</taxon>
        <taxon>Oiketicinae</taxon>
        <taxon>Eumeta</taxon>
    </lineage>
</organism>
<evidence type="ECO:0008006" key="3">
    <source>
        <dbReference type="Google" id="ProtNLM"/>
    </source>
</evidence>
<evidence type="ECO:0000313" key="2">
    <source>
        <dbReference type="Proteomes" id="UP000299102"/>
    </source>
</evidence>
<sequence>MFRPSRYVAVVCASESCRPPPAGARAGRAPAGGGARSEVSEGIRGCKEASAAREMCITYKHEISDYNLKNLLRRSIVSQRPARAPAQASSSCETRLRCAFEWNSPFFPFESTYGLIAGLARAALLRQPRTADASAAGTGRTRTAFDSGGLTPGNCGAMCGCRKAGMKCSAVCFHCSGETCSNVMELSELINENDFDDEPPTLTFPPVLSLVFNSETRSDAEHNVQLRRKIND</sequence>
<gene>
    <name evidence="1" type="ORF">EVAR_82158_1</name>
</gene>
<comment type="caution">
    <text evidence="1">The sequence shown here is derived from an EMBL/GenBank/DDBJ whole genome shotgun (WGS) entry which is preliminary data.</text>
</comment>
<proteinExistence type="predicted"/>
<accession>A0A4C1U2J6</accession>